<feature type="transmembrane region" description="Helical" evidence="6">
    <location>
        <begin position="75"/>
        <end position="92"/>
    </location>
</feature>
<organism evidence="8 9">
    <name type="scientific">Leuconostoc lactis</name>
    <dbReference type="NCBI Taxonomy" id="1246"/>
    <lineage>
        <taxon>Bacteria</taxon>
        <taxon>Bacillati</taxon>
        <taxon>Bacillota</taxon>
        <taxon>Bacilli</taxon>
        <taxon>Lactobacillales</taxon>
        <taxon>Lactobacillaceae</taxon>
        <taxon>Leuconostoc</taxon>
    </lineage>
</organism>
<dbReference type="InterPro" id="IPR052524">
    <property type="entry name" value="MFS_Cyanate_Porter"/>
</dbReference>
<evidence type="ECO:0000256" key="5">
    <source>
        <dbReference type="ARBA" id="ARBA00023136"/>
    </source>
</evidence>
<feature type="domain" description="Major facilitator superfamily (MFS) profile" evidence="7">
    <location>
        <begin position="1"/>
        <end position="394"/>
    </location>
</feature>
<dbReference type="InterPro" id="IPR036259">
    <property type="entry name" value="MFS_trans_sf"/>
</dbReference>
<dbReference type="GO" id="GO:0022857">
    <property type="term" value="F:transmembrane transporter activity"/>
    <property type="evidence" value="ECO:0007669"/>
    <property type="project" value="InterPro"/>
</dbReference>
<dbReference type="InterPro" id="IPR020846">
    <property type="entry name" value="MFS_dom"/>
</dbReference>
<feature type="transmembrane region" description="Helical" evidence="6">
    <location>
        <begin position="345"/>
        <end position="362"/>
    </location>
</feature>
<feature type="transmembrane region" description="Helical" evidence="6">
    <location>
        <begin position="210"/>
        <end position="231"/>
    </location>
</feature>
<keyword evidence="3 6" id="KW-0812">Transmembrane</keyword>
<dbReference type="SUPFAM" id="SSF103473">
    <property type="entry name" value="MFS general substrate transporter"/>
    <property type="match status" value="1"/>
</dbReference>
<dbReference type="GO" id="GO:0005886">
    <property type="term" value="C:plasma membrane"/>
    <property type="evidence" value="ECO:0007669"/>
    <property type="project" value="UniProtKB-SubCell"/>
</dbReference>
<comment type="caution">
    <text evidence="8">The sequence shown here is derived from an EMBL/GenBank/DDBJ whole genome shotgun (WGS) entry which is preliminary data.</text>
</comment>
<evidence type="ECO:0000256" key="6">
    <source>
        <dbReference type="SAM" id="Phobius"/>
    </source>
</evidence>
<proteinExistence type="predicted"/>
<dbReference type="PANTHER" id="PTHR23523">
    <property type="match status" value="1"/>
</dbReference>
<feature type="transmembrane region" description="Helical" evidence="6">
    <location>
        <begin position="98"/>
        <end position="122"/>
    </location>
</feature>
<evidence type="ECO:0000259" key="7">
    <source>
        <dbReference type="PROSITE" id="PS50850"/>
    </source>
</evidence>
<comment type="subcellular location">
    <subcellularLocation>
        <location evidence="1">Cell membrane</location>
        <topology evidence="1">Multi-pass membrane protein</topology>
    </subcellularLocation>
</comment>
<evidence type="ECO:0000256" key="4">
    <source>
        <dbReference type="ARBA" id="ARBA00022989"/>
    </source>
</evidence>
<keyword evidence="5 6" id="KW-0472">Membrane</keyword>
<gene>
    <name evidence="8" type="ORF">GQS40_11365</name>
</gene>
<dbReference type="Gene3D" id="1.20.1250.20">
    <property type="entry name" value="MFS general substrate transporter like domains"/>
    <property type="match status" value="1"/>
</dbReference>
<dbReference type="Pfam" id="PF07690">
    <property type="entry name" value="MFS_1"/>
    <property type="match status" value="1"/>
</dbReference>
<keyword evidence="2" id="KW-0813">Transport</keyword>
<reference evidence="8 9" key="1">
    <citation type="submission" date="2019-12" db="EMBL/GenBank/DDBJ databases">
        <title>Complete genome sequence of Leuconostoc lactis strain AVN1 provides insights into metabolic potential.</title>
        <authorList>
            <person name="Besrour N."/>
            <person name="Najjari A."/>
            <person name="Fhoula I."/>
            <person name="Jaballah S."/>
            <person name="Klibi N."/>
            <person name="Ouzari H.I."/>
        </authorList>
    </citation>
    <scope>NUCLEOTIDE SEQUENCE [LARGE SCALE GENOMIC DNA]</scope>
    <source>
        <strain evidence="8 9">AVN1</strain>
    </source>
</reference>
<evidence type="ECO:0000256" key="1">
    <source>
        <dbReference type="ARBA" id="ARBA00004651"/>
    </source>
</evidence>
<feature type="transmembrane region" description="Helical" evidence="6">
    <location>
        <begin position="12"/>
        <end position="31"/>
    </location>
</feature>
<name>A0A6L7A7T8_LEULA</name>
<feature type="transmembrane region" description="Helical" evidence="6">
    <location>
        <begin position="302"/>
        <end position="324"/>
    </location>
</feature>
<protein>
    <submittedName>
        <fullName evidence="8">MFS transporter</fullName>
    </submittedName>
</protein>
<dbReference type="PROSITE" id="PS50850">
    <property type="entry name" value="MFS"/>
    <property type="match status" value="1"/>
</dbReference>
<evidence type="ECO:0000256" key="2">
    <source>
        <dbReference type="ARBA" id="ARBA00022448"/>
    </source>
</evidence>
<feature type="transmembrane region" description="Helical" evidence="6">
    <location>
        <begin position="278"/>
        <end position="296"/>
    </location>
</feature>
<feature type="transmembrane region" description="Helical" evidence="6">
    <location>
        <begin position="134"/>
        <end position="152"/>
    </location>
</feature>
<feature type="transmembrane region" description="Helical" evidence="6">
    <location>
        <begin position="158"/>
        <end position="177"/>
    </location>
</feature>
<feature type="transmembrane region" description="Helical" evidence="6">
    <location>
        <begin position="368"/>
        <end position="389"/>
    </location>
</feature>
<feature type="transmembrane region" description="Helical" evidence="6">
    <location>
        <begin position="43"/>
        <end position="63"/>
    </location>
</feature>
<dbReference type="AlphaFoldDB" id="A0A6L7A7T8"/>
<evidence type="ECO:0000313" key="8">
    <source>
        <dbReference type="EMBL" id="MWN21736.1"/>
    </source>
</evidence>
<dbReference type="Proteomes" id="UP000478636">
    <property type="component" value="Unassembled WGS sequence"/>
</dbReference>
<dbReference type="EMBL" id="WSZI01000017">
    <property type="protein sequence ID" value="MWN21736.1"/>
    <property type="molecule type" value="Genomic_DNA"/>
</dbReference>
<dbReference type="CDD" id="cd17339">
    <property type="entry name" value="MFS_NIMT_CynX_like"/>
    <property type="match status" value="1"/>
</dbReference>
<evidence type="ECO:0000313" key="9">
    <source>
        <dbReference type="Proteomes" id="UP000478636"/>
    </source>
</evidence>
<dbReference type="InterPro" id="IPR011701">
    <property type="entry name" value="MFS"/>
</dbReference>
<dbReference type="RefSeq" id="WP_252968577.1">
    <property type="nucleotide sequence ID" value="NZ_DAITWI010000003.1"/>
</dbReference>
<sequence length="397" mass="43071">MLKKHSKFLIPGIIVIGMVLRIPFTSIPPIISHIAKTQHVPVGQLGILTTIPLIAFAIFSSIAPKTAEKLGLERTFAVMLIVMVVGSWIRIINTPLLYIGTLLIGVGIAHMNVLLPSVIRLYFPNKVGPMTSTFTFSMMLATAVGAGLSAPIAEATHWHVFILLLTTVIGIAFLVWLPNVRFAAKHPQSLATTPTGVKRPTNAHVWRNRYAWLLLYFAGVQSAMFYILMAWGPTMAIQTGLSASVASVFAGINALIGLPFALTIPTIVARLSSVGRQWLVGVSSVIGIVGYLLLLVPNNHFGYWLSVNLLIGVSTSILFPYLMTTFSLKTTTPIQTAELSGMAQSGGYVIAALGPALFGYGYGWFHSWVPQIVVMIILFILMTIAIVLVEKQHKILS</sequence>
<keyword evidence="4 6" id="KW-1133">Transmembrane helix</keyword>
<accession>A0A6L7A7T8</accession>
<feature type="transmembrane region" description="Helical" evidence="6">
    <location>
        <begin position="243"/>
        <end position="266"/>
    </location>
</feature>
<dbReference type="PANTHER" id="PTHR23523:SF2">
    <property type="entry name" value="2-NITROIMIDAZOLE TRANSPORTER"/>
    <property type="match status" value="1"/>
</dbReference>
<evidence type="ECO:0000256" key="3">
    <source>
        <dbReference type="ARBA" id="ARBA00022692"/>
    </source>
</evidence>